<keyword evidence="2" id="KW-1185">Reference proteome</keyword>
<gene>
    <name evidence="1" type="ORF">OIU83_04145</name>
</gene>
<organism evidence="1 2">
    <name type="scientific">Flavobacterium shii</name>
    <dbReference type="NCBI Taxonomy" id="2987687"/>
    <lineage>
        <taxon>Bacteria</taxon>
        <taxon>Pseudomonadati</taxon>
        <taxon>Bacteroidota</taxon>
        <taxon>Flavobacteriia</taxon>
        <taxon>Flavobacteriales</taxon>
        <taxon>Flavobacteriaceae</taxon>
        <taxon>Flavobacterium</taxon>
    </lineage>
</organism>
<accession>A0A9X2YTY2</accession>
<dbReference type="InterPro" id="IPR025667">
    <property type="entry name" value="SprB_repeat"/>
</dbReference>
<dbReference type="AlphaFoldDB" id="A0A9X2YTY2"/>
<protein>
    <submittedName>
        <fullName evidence="1">SprB repeat-containing protein</fullName>
    </submittedName>
</protein>
<reference evidence="1" key="1">
    <citation type="submission" date="2022-10" db="EMBL/GenBank/DDBJ databases">
        <title>Two novel species of Flavobacterium.</title>
        <authorList>
            <person name="Liu Q."/>
            <person name="Xin Y.-H."/>
        </authorList>
    </citation>
    <scope>NUCLEOTIDE SEQUENCE</scope>
    <source>
        <strain evidence="1">LS1R49</strain>
    </source>
</reference>
<dbReference type="EMBL" id="JAOZEW010000003">
    <property type="protein sequence ID" value="MCV9926824.1"/>
    <property type="molecule type" value="Genomic_DNA"/>
</dbReference>
<dbReference type="Proteomes" id="UP001151079">
    <property type="component" value="Unassembled WGS sequence"/>
</dbReference>
<evidence type="ECO:0000313" key="1">
    <source>
        <dbReference type="EMBL" id="MCV9926824.1"/>
    </source>
</evidence>
<comment type="caution">
    <text evidence="1">The sequence shown here is derived from an EMBL/GenBank/DDBJ whole genome shotgun (WGS) entry which is preliminary data.</text>
</comment>
<name>A0A9X2YTY2_9FLAO</name>
<evidence type="ECO:0000313" key="2">
    <source>
        <dbReference type="Proteomes" id="UP001151079"/>
    </source>
</evidence>
<proteinExistence type="predicted"/>
<dbReference type="RefSeq" id="WP_264205005.1">
    <property type="nucleotide sequence ID" value="NZ_JAOZEW010000003.1"/>
</dbReference>
<dbReference type="Pfam" id="PF13573">
    <property type="entry name" value="SprB"/>
    <property type="match status" value="1"/>
</dbReference>
<sequence length="430" mass="47486">MQITNSQTTYKYKVKWDLRISSVSGGSGSSLNFYLNTGDTYPFNGTYARATANSINTNSSFSYILKNSNVNALDGVVVSNTPLRLSEAVESGSSGFLQTHGPLLTAPYSGYWQSYFGSGLGGIMVSHNSRFEFYYLQPIAELNNYSASNTDLKQCEPFNFSVAIVGEGGQMTFAVEYFHSNSVGWKDLLPYELRSAQTIPITFAMIPSLQLNQNFQLRARYTKTGSGGTNDYSDILTYKFIPCPPLLLGAPITTKTSCIYNQDGEVTFTFNRDLINNEHFLLNLTQVVNGNNLPPIPKDITSANFPNRQITFTDLKSGTYFLHYQTFQDNGALPTSDTKSDPFIIQPPIALRYEITPTDPLCNSGTGEILINTFGGTPPYFYSINNGTKTQFTNPTTTDANGHKGSLIITKQEGVYNIKITDDNDCIETI</sequence>